<feature type="domain" description="Thioredoxin" evidence="7">
    <location>
        <begin position="53"/>
        <end position="245"/>
    </location>
</feature>
<evidence type="ECO:0000256" key="4">
    <source>
        <dbReference type="ARBA" id="ARBA00023157"/>
    </source>
</evidence>
<dbReference type="PANTHER" id="PTHR13887:SF14">
    <property type="entry name" value="DISULFIDE BOND FORMATION PROTEIN D"/>
    <property type="match status" value="1"/>
</dbReference>
<keyword evidence="5" id="KW-0676">Redox-active center</keyword>
<dbReference type="Proteomes" id="UP001500843">
    <property type="component" value="Unassembled WGS sequence"/>
</dbReference>
<dbReference type="PANTHER" id="PTHR13887">
    <property type="entry name" value="GLUTATHIONE S-TRANSFERASE KAPPA"/>
    <property type="match status" value="1"/>
</dbReference>
<keyword evidence="3" id="KW-0560">Oxidoreductase</keyword>
<dbReference type="InterPro" id="IPR012336">
    <property type="entry name" value="Thioredoxin-like_fold"/>
</dbReference>
<dbReference type="InterPro" id="IPR013766">
    <property type="entry name" value="Thioredoxin_domain"/>
</dbReference>
<evidence type="ECO:0000313" key="8">
    <source>
        <dbReference type="EMBL" id="GAA4687529.1"/>
    </source>
</evidence>
<keyword evidence="4" id="KW-1015">Disulfide bond</keyword>
<evidence type="ECO:0000259" key="7">
    <source>
        <dbReference type="PROSITE" id="PS51352"/>
    </source>
</evidence>
<proteinExistence type="inferred from homology"/>
<evidence type="ECO:0000256" key="3">
    <source>
        <dbReference type="ARBA" id="ARBA00023002"/>
    </source>
</evidence>
<comment type="similarity">
    <text evidence="1">Belongs to the thioredoxin family. DsbA subfamily.</text>
</comment>
<evidence type="ECO:0000256" key="2">
    <source>
        <dbReference type="ARBA" id="ARBA00022729"/>
    </source>
</evidence>
<comment type="caution">
    <text evidence="8">The sequence shown here is derived from an EMBL/GenBank/DDBJ whole genome shotgun (WGS) entry which is preliminary data.</text>
</comment>
<dbReference type="SUPFAM" id="SSF52833">
    <property type="entry name" value="Thioredoxin-like"/>
    <property type="match status" value="1"/>
</dbReference>
<evidence type="ECO:0000313" key="9">
    <source>
        <dbReference type="Proteomes" id="UP001500843"/>
    </source>
</evidence>
<dbReference type="Pfam" id="PF13462">
    <property type="entry name" value="Thioredoxin_4"/>
    <property type="match status" value="1"/>
</dbReference>
<evidence type="ECO:0000256" key="6">
    <source>
        <dbReference type="SAM" id="MobiDB-lite"/>
    </source>
</evidence>
<protein>
    <submittedName>
        <fullName evidence="8">DsbA family protein</fullName>
    </submittedName>
</protein>
<dbReference type="Gene3D" id="3.40.30.10">
    <property type="entry name" value="Glutaredoxin"/>
    <property type="match status" value="1"/>
</dbReference>
<dbReference type="InterPro" id="IPR036249">
    <property type="entry name" value="Thioredoxin-like_sf"/>
</dbReference>
<evidence type="ECO:0000256" key="1">
    <source>
        <dbReference type="ARBA" id="ARBA00005791"/>
    </source>
</evidence>
<organism evidence="8 9">
    <name type="scientific">Promicromonospora umidemergens</name>
    <dbReference type="NCBI Taxonomy" id="629679"/>
    <lineage>
        <taxon>Bacteria</taxon>
        <taxon>Bacillati</taxon>
        <taxon>Actinomycetota</taxon>
        <taxon>Actinomycetes</taxon>
        <taxon>Micrococcales</taxon>
        <taxon>Promicromonosporaceae</taxon>
        <taxon>Promicromonospora</taxon>
    </lineage>
</organism>
<dbReference type="PROSITE" id="PS51352">
    <property type="entry name" value="THIOREDOXIN_2"/>
    <property type="match status" value="1"/>
</dbReference>
<keyword evidence="2" id="KW-0732">Signal</keyword>
<evidence type="ECO:0000256" key="5">
    <source>
        <dbReference type="ARBA" id="ARBA00023284"/>
    </source>
</evidence>
<accession>A0ABP8WEQ0</accession>
<name>A0ABP8WEQ0_9MICO</name>
<keyword evidence="9" id="KW-1185">Reference proteome</keyword>
<feature type="region of interest" description="Disordered" evidence="6">
    <location>
        <begin position="43"/>
        <end position="81"/>
    </location>
</feature>
<dbReference type="EMBL" id="BAABHM010000002">
    <property type="protein sequence ID" value="GAA4687529.1"/>
    <property type="molecule type" value="Genomic_DNA"/>
</dbReference>
<reference evidence="9" key="1">
    <citation type="journal article" date="2019" name="Int. J. Syst. Evol. Microbiol.">
        <title>The Global Catalogue of Microorganisms (GCM) 10K type strain sequencing project: providing services to taxonomists for standard genome sequencing and annotation.</title>
        <authorList>
            <consortium name="The Broad Institute Genomics Platform"/>
            <consortium name="The Broad Institute Genome Sequencing Center for Infectious Disease"/>
            <person name="Wu L."/>
            <person name="Ma J."/>
        </authorList>
    </citation>
    <scope>NUCLEOTIDE SEQUENCE [LARGE SCALE GENOMIC DNA]</scope>
    <source>
        <strain evidence="9">JCM 17975</strain>
    </source>
</reference>
<gene>
    <name evidence="8" type="ORF">GCM10023198_02380</name>
</gene>
<sequence length="252" mass="26721">MGAHTGRAATRPRTVTVVVLAVAALLVVFALAMDPGEVSGERVAERAAAVEDAPTGIEQPAQPESDVGSAERHDPDDPLAAGPVDAPVTLVVFSDYQCPFCAQWSHETLPLMMDEVEAGSLRIEWRDVNVYGAASERASRAAYAAGLQGAFWEYHDALYEGGEKRSEAGLGQDALITLAAELGLDTERLATDMESKETVAQIAENQQLGLDLGAFSTPMFLMGGQTLVGAQPSQVFLDAFERALASVETGER</sequence>